<keyword evidence="5" id="KW-1185">Reference proteome</keyword>
<accession>A0A286RB49</accession>
<dbReference type="KEGG" id="ttf:THTE_0557"/>
<dbReference type="EMBL" id="CP018477">
    <property type="protein sequence ID" value="ASV73159.1"/>
    <property type="molecule type" value="Genomic_DNA"/>
</dbReference>
<dbReference type="GO" id="GO:0004252">
    <property type="term" value="F:serine-type endopeptidase activity"/>
    <property type="evidence" value="ECO:0007669"/>
    <property type="project" value="InterPro"/>
</dbReference>
<gene>
    <name evidence="4" type="ORF">THTE_0557</name>
</gene>
<dbReference type="Pfam" id="PF10502">
    <property type="entry name" value="Peptidase_S26"/>
    <property type="match status" value="1"/>
</dbReference>
<dbReference type="EC" id="3.4.21.89" evidence="2"/>
<evidence type="ECO:0000256" key="2">
    <source>
        <dbReference type="ARBA" id="ARBA00013208"/>
    </source>
</evidence>
<dbReference type="AlphaFoldDB" id="A0A286RB49"/>
<proteinExistence type="predicted"/>
<dbReference type="CDD" id="cd06462">
    <property type="entry name" value="Peptidase_S24_S26"/>
    <property type="match status" value="1"/>
</dbReference>
<comment type="catalytic activity">
    <reaction evidence="1">
        <text>Cleavage of hydrophobic, N-terminal signal or leader sequences from secreted and periplasmic proteins.</text>
        <dbReference type="EC" id="3.4.21.89"/>
    </reaction>
</comment>
<dbReference type="GO" id="GO:0006465">
    <property type="term" value="P:signal peptide processing"/>
    <property type="evidence" value="ECO:0007669"/>
    <property type="project" value="InterPro"/>
</dbReference>
<dbReference type="Proteomes" id="UP000215086">
    <property type="component" value="Chromosome"/>
</dbReference>
<name>A0A286RB49_9BACT</name>
<dbReference type="InterPro" id="IPR019757">
    <property type="entry name" value="Pept_S26A_signal_pept_1_Lys-AS"/>
</dbReference>
<evidence type="ECO:0000313" key="5">
    <source>
        <dbReference type="Proteomes" id="UP000215086"/>
    </source>
</evidence>
<organism evidence="4 5">
    <name type="scientific">Thermogutta terrifontis</name>
    <dbReference type="NCBI Taxonomy" id="1331910"/>
    <lineage>
        <taxon>Bacteria</taxon>
        <taxon>Pseudomonadati</taxon>
        <taxon>Planctomycetota</taxon>
        <taxon>Planctomycetia</taxon>
        <taxon>Pirellulales</taxon>
        <taxon>Thermoguttaceae</taxon>
        <taxon>Thermogutta</taxon>
    </lineage>
</organism>
<dbReference type="PROSITE" id="PS00760">
    <property type="entry name" value="SPASE_I_2"/>
    <property type="match status" value="1"/>
</dbReference>
<reference evidence="4 5" key="1">
    <citation type="journal article" name="Front. Microbiol.">
        <title>Sugar Metabolism of the First Thermophilic Planctomycete Thermogutta terrifontis: Comparative Genomic and Transcriptomic Approaches.</title>
        <authorList>
            <person name="Elcheninov A.G."/>
            <person name="Menzel P."/>
            <person name="Gudbergsdottir S.R."/>
            <person name="Slesarev A.I."/>
            <person name="Kadnikov V.V."/>
            <person name="Krogh A."/>
            <person name="Bonch-Osmolovskaya E.A."/>
            <person name="Peng X."/>
            <person name="Kublanov I.V."/>
        </authorList>
    </citation>
    <scope>NUCLEOTIDE SEQUENCE [LARGE SCALE GENOMIC DNA]</scope>
    <source>
        <strain evidence="4 5">R1</strain>
    </source>
</reference>
<protein>
    <recommendedName>
        <fullName evidence="2">signal peptidase I</fullName>
        <ecNumber evidence="2">3.4.21.89</ecNumber>
    </recommendedName>
</protein>
<evidence type="ECO:0000313" key="4">
    <source>
        <dbReference type="EMBL" id="ASV73159.1"/>
    </source>
</evidence>
<dbReference type="InterPro" id="IPR019533">
    <property type="entry name" value="Peptidase_S26"/>
</dbReference>
<dbReference type="GO" id="GO:0009003">
    <property type="term" value="F:signal peptidase activity"/>
    <property type="evidence" value="ECO:0007669"/>
    <property type="project" value="UniProtKB-EC"/>
</dbReference>
<dbReference type="InterPro" id="IPR036286">
    <property type="entry name" value="LexA/Signal_pep-like_sf"/>
</dbReference>
<feature type="domain" description="Peptidase S26" evidence="3">
    <location>
        <begin position="14"/>
        <end position="78"/>
    </location>
</feature>
<evidence type="ECO:0000256" key="1">
    <source>
        <dbReference type="ARBA" id="ARBA00000677"/>
    </source>
</evidence>
<dbReference type="GO" id="GO:0016020">
    <property type="term" value="C:membrane"/>
    <property type="evidence" value="ECO:0007669"/>
    <property type="project" value="InterPro"/>
</dbReference>
<sequence length="314" mass="35322">MQPGESAKAPPVSQHSGDRILVFRGLVRPVQRWDLAAIREQNMPGLVVKRVVGLPGEKVFVKAGLLYCNDVPMRRPLPVQWEMARLLTRCGNEDGQGLVLSADGVDKKSAEWVYSRRLTTFCPYHPAADQAERLCTNVLWSVFLAQAAPGTAFVMSARFGDYGIEVTWSAGEHPSVAWRILGPEKRPLFQGRRELPGTIPRRIVLSSVDRRWMLLMDDMGLFTHDWDDDGSPKDAPVVLRLTVTQGEIRLREMGVWWVVPYPDGLIADAGDGFVLLGDDPHISLDSRQGGRRWRREDVVGLVRPLRLVWGRWSP</sequence>
<evidence type="ECO:0000259" key="3">
    <source>
        <dbReference type="Pfam" id="PF10502"/>
    </source>
</evidence>
<dbReference type="Gene3D" id="2.10.109.10">
    <property type="entry name" value="Umud Fragment, subunit A"/>
    <property type="match status" value="1"/>
</dbReference>
<dbReference type="SUPFAM" id="SSF51306">
    <property type="entry name" value="LexA/Signal peptidase"/>
    <property type="match status" value="1"/>
</dbReference>